<evidence type="ECO:0000256" key="1">
    <source>
        <dbReference type="ARBA" id="ARBA00006484"/>
    </source>
</evidence>
<keyword evidence="5" id="KW-1185">Reference proteome</keyword>
<evidence type="ECO:0000313" key="4">
    <source>
        <dbReference type="EMBL" id="CRL19442.1"/>
    </source>
</evidence>
<proteinExistence type="inferred from homology"/>
<dbReference type="STRING" id="1429867.A0A0G4NZF2"/>
<dbReference type="PANTHER" id="PTHR48107">
    <property type="entry name" value="NADPH-DEPENDENT ALDEHYDE REDUCTASE-LIKE PROTEIN, CHLOROPLASTIC-RELATED"/>
    <property type="match status" value="1"/>
</dbReference>
<dbReference type="Gene3D" id="3.40.50.720">
    <property type="entry name" value="NAD(P)-binding Rossmann-like Domain"/>
    <property type="match status" value="1"/>
</dbReference>
<accession>A0A0G4NZF2</accession>
<evidence type="ECO:0000313" key="5">
    <source>
        <dbReference type="Proteomes" id="UP000053732"/>
    </source>
</evidence>
<dbReference type="GO" id="GO:0016614">
    <property type="term" value="F:oxidoreductase activity, acting on CH-OH group of donors"/>
    <property type="evidence" value="ECO:0007669"/>
    <property type="project" value="UniProtKB-ARBA"/>
</dbReference>
<dbReference type="PANTHER" id="PTHR48107:SF7">
    <property type="entry name" value="RE15974P"/>
    <property type="match status" value="1"/>
</dbReference>
<organism evidence="4 5">
    <name type="scientific">Penicillium camemberti (strain FM 013)</name>
    <dbReference type="NCBI Taxonomy" id="1429867"/>
    <lineage>
        <taxon>Eukaryota</taxon>
        <taxon>Fungi</taxon>
        <taxon>Dikarya</taxon>
        <taxon>Ascomycota</taxon>
        <taxon>Pezizomycotina</taxon>
        <taxon>Eurotiomycetes</taxon>
        <taxon>Eurotiomycetidae</taxon>
        <taxon>Eurotiales</taxon>
        <taxon>Aspergillaceae</taxon>
        <taxon>Penicillium</taxon>
    </lineage>
</organism>
<protein>
    <submittedName>
        <fullName evidence="4">Short-chain dehydrogenase/reductase SDR</fullName>
    </submittedName>
</protein>
<dbReference type="Pfam" id="PF13561">
    <property type="entry name" value="adh_short_C2"/>
    <property type="match status" value="1"/>
</dbReference>
<dbReference type="InterPro" id="IPR036291">
    <property type="entry name" value="NAD(P)-bd_dom_sf"/>
</dbReference>
<evidence type="ECO:0000256" key="2">
    <source>
        <dbReference type="ARBA" id="ARBA00022857"/>
    </source>
</evidence>
<dbReference type="AlphaFoldDB" id="A0A0G4NZF2"/>
<reference evidence="4 5" key="1">
    <citation type="journal article" date="2014" name="Nat. Commun.">
        <title>Multiple recent horizontal transfers of a large genomic region in cheese making fungi.</title>
        <authorList>
            <person name="Cheeseman K."/>
            <person name="Ropars J."/>
            <person name="Renault P."/>
            <person name="Dupont J."/>
            <person name="Gouzy J."/>
            <person name="Branca A."/>
            <person name="Abraham A.L."/>
            <person name="Ceppi M."/>
            <person name="Conseiller E."/>
            <person name="Debuchy R."/>
            <person name="Malagnac F."/>
            <person name="Goarin A."/>
            <person name="Silar P."/>
            <person name="Lacoste S."/>
            <person name="Sallet E."/>
            <person name="Bensimon A."/>
            <person name="Giraud T."/>
            <person name="Brygoo Y."/>
        </authorList>
    </citation>
    <scope>NUCLEOTIDE SEQUENCE [LARGE SCALE GENOMIC DNA]</scope>
    <source>
        <strain evidence="5">FM 013</strain>
    </source>
</reference>
<gene>
    <name evidence="4" type="ORF">PCAMFM013_S003g000233</name>
</gene>
<dbReference type="PRINTS" id="PR00081">
    <property type="entry name" value="GDHRDH"/>
</dbReference>
<name>A0A0G4NZF2_PENC3</name>
<dbReference type="FunFam" id="3.40.50.720:FF:000084">
    <property type="entry name" value="Short-chain dehydrogenase reductase"/>
    <property type="match status" value="1"/>
</dbReference>
<dbReference type="EMBL" id="HG793136">
    <property type="protein sequence ID" value="CRL19442.1"/>
    <property type="molecule type" value="Genomic_DNA"/>
</dbReference>
<sequence length="248" mass="26104">MATLGLAGKVAMITGGSKGIGKATALRLARDGAKVVIQHLSDDKDVQEVVDEIGELSALAVKGNAGSVADSEELIRRTVDRFGRIDIVIANAGSLPIRDLASTSEQDFNDCMDLNVKGPYFLIQKAVPHLHPGSRVILVSSALCHVSTVSPLYLLYLTTQGAIEQMIRVLAKDLGPKEITVNAIAPGPTDTELVIPGNSKPTLNAIKGLVPNGRLGTPEEMAETMAYFSCSASAWVSGQILRVNGGMS</sequence>
<dbReference type="SUPFAM" id="SSF51735">
    <property type="entry name" value="NAD(P)-binding Rossmann-fold domains"/>
    <property type="match status" value="1"/>
</dbReference>
<keyword evidence="3" id="KW-0560">Oxidoreductase</keyword>
<comment type="similarity">
    <text evidence="1">Belongs to the short-chain dehydrogenases/reductases (SDR) family.</text>
</comment>
<dbReference type="Proteomes" id="UP000053732">
    <property type="component" value="Unassembled WGS sequence"/>
</dbReference>
<evidence type="ECO:0000256" key="3">
    <source>
        <dbReference type="ARBA" id="ARBA00023002"/>
    </source>
</evidence>
<dbReference type="InterPro" id="IPR002347">
    <property type="entry name" value="SDR_fam"/>
</dbReference>
<keyword evidence="2" id="KW-0521">NADP</keyword>